<dbReference type="CDD" id="cd00090">
    <property type="entry name" value="HTH_ARSR"/>
    <property type="match status" value="1"/>
</dbReference>
<dbReference type="Proteomes" id="UP001596303">
    <property type="component" value="Unassembled WGS sequence"/>
</dbReference>
<evidence type="ECO:0000256" key="2">
    <source>
        <dbReference type="ARBA" id="ARBA00022490"/>
    </source>
</evidence>
<organism evidence="7 8">
    <name type="scientific">Ponticaulis profundi</name>
    <dbReference type="NCBI Taxonomy" id="2665222"/>
    <lineage>
        <taxon>Bacteria</taxon>
        <taxon>Pseudomonadati</taxon>
        <taxon>Pseudomonadota</taxon>
        <taxon>Alphaproteobacteria</taxon>
        <taxon>Hyphomonadales</taxon>
        <taxon>Hyphomonadaceae</taxon>
        <taxon>Ponticaulis</taxon>
    </lineage>
</organism>
<dbReference type="PANTHER" id="PTHR33164:SF5">
    <property type="entry name" value="ORGANIC HYDROPEROXIDE RESISTANCE TRANSCRIPTIONAL REGULATOR"/>
    <property type="match status" value="1"/>
</dbReference>
<dbReference type="RefSeq" id="WP_377374476.1">
    <property type="nucleotide sequence ID" value="NZ_JBHSSW010000002.1"/>
</dbReference>
<dbReference type="Pfam" id="PF22381">
    <property type="entry name" value="Staph_reg_Sar_Rot"/>
    <property type="match status" value="1"/>
</dbReference>
<keyword evidence="5" id="KW-0804">Transcription</keyword>
<evidence type="ECO:0000313" key="8">
    <source>
        <dbReference type="Proteomes" id="UP001596303"/>
    </source>
</evidence>
<dbReference type="InterPro" id="IPR036390">
    <property type="entry name" value="WH_DNA-bd_sf"/>
</dbReference>
<keyword evidence="4" id="KW-0238">DNA-binding</keyword>
<dbReference type="PANTHER" id="PTHR33164">
    <property type="entry name" value="TRANSCRIPTIONAL REGULATOR, MARR FAMILY"/>
    <property type="match status" value="1"/>
</dbReference>
<dbReference type="InterPro" id="IPR055166">
    <property type="entry name" value="Transc_reg_Sar_Rot_HTH"/>
</dbReference>
<dbReference type="PRINTS" id="PR00598">
    <property type="entry name" value="HTHMARR"/>
</dbReference>
<accession>A0ABW1S4W4</accession>
<evidence type="ECO:0000259" key="6">
    <source>
        <dbReference type="PROSITE" id="PS50995"/>
    </source>
</evidence>
<keyword evidence="8" id="KW-1185">Reference proteome</keyword>
<comment type="caution">
    <text evidence="7">The sequence shown here is derived from an EMBL/GenBank/DDBJ whole genome shotgun (WGS) entry which is preliminary data.</text>
</comment>
<evidence type="ECO:0000256" key="4">
    <source>
        <dbReference type="ARBA" id="ARBA00023125"/>
    </source>
</evidence>
<dbReference type="InterPro" id="IPR036388">
    <property type="entry name" value="WH-like_DNA-bd_sf"/>
</dbReference>
<comment type="subcellular location">
    <subcellularLocation>
        <location evidence="1">Cytoplasm</location>
    </subcellularLocation>
</comment>
<dbReference type="SUPFAM" id="SSF46785">
    <property type="entry name" value="Winged helix' DNA-binding domain"/>
    <property type="match status" value="1"/>
</dbReference>
<protein>
    <submittedName>
        <fullName evidence="7">MarR family winged helix-turn-helix transcriptional regulator</fullName>
    </submittedName>
</protein>
<dbReference type="EMBL" id="JBHSSW010000002">
    <property type="protein sequence ID" value="MFC6196707.1"/>
    <property type="molecule type" value="Genomic_DNA"/>
</dbReference>
<evidence type="ECO:0000256" key="5">
    <source>
        <dbReference type="ARBA" id="ARBA00023163"/>
    </source>
</evidence>
<reference evidence="8" key="1">
    <citation type="journal article" date="2019" name="Int. J. Syst. Evol. Microbiol.">
        <title>The Global Catalogue of Microorganisms (GCM) 10K type strain sequencing project: providing services to taxonomists for standard genome sequencing and annotation.</title>
        <authorList>
            <consortium name="The Broad Institute Genomics Platform"/>
            <consortium name="The Broad Institute Genome Sequencing Center for Infectious Disease"/>
            <person name="Wu L."/>
            <person name="Ma J."/>
        </authorList>
    </citation>
    <scope>NUCLEOTIDE SEQUENCE [LARGE SCALE GENOMIC DNA]</scope>
    <source>
        <strain evidence="8">CGMCC-1.15741</strain>
    </source>
</reference>
<proteinExistence type="predicted"/>
<dbReference type="InterPro" id="IPR011991">
    <property type="entry name" value="ArsR-like_HTH"/>
</dbReference>
<sequence>MTQQKDSDPQDLTIENTLQLDRQLCFALYTAANRMTRLYRPFLDKLGITYSQYLTLLVLWENDDLQVGEIGSALGLDSGTLTPLLKRLETAGIVMRRRDPQDERRVRVSLTDQGKALRSDIEDIPVQVACQLALPLEELMQLHTLVRKFNASFKES</sequence>
<gene>
    <name evidence="7" type="ORF">ACFQDM_01380</name>
</gene>
<name>A0ABW1S4W4_9PROT</name>
<evidence type="ECO:0000256" key="1">
    <source>
        <dbReference type="ARBA" id="ARBA00004496"/>
    </source>
</evidence>
<keyword evidence="2" id="KW-0963">Cytoplasm</keyword>
<evidence type="ECO:0000256" key="3">
    <source>
        <dbReference type="ARBA" id="ARBA00023015"/>
    </source>
</evidence>
<dbReference type="PROSITE" id="PS50995">
    <property type="entry name" value="HTH_MARR_2"/>
    <property type="match status" value="1"/>
</dbReference>
<dbReference type="InterPro" id="IPR039422">
    <property type="entry name" value="MarR/SlyA-like"/>
</dbReference>
<dbReference type="SMART" id="SM00347">
    <property type="entry name" value="HTH_MARR"/>
    <property type="match status" value="1"/>
</dbReference>
<feature type="domain" description="HTH marR-type" evidence="6">
    <location>
        <begin position="21"/>
        <end position="151"/>
    </location>
</feature>
<keyword evidence="3" id="KW-0805">Transcription regulation</keyword>
<dbReference type="InterPro" id="IPR000835">
    <property type="entry name" value="HTH_MarR-typ"/>
</dbReference>
<evidence type="ECO:0000313" key="7">
    <source>
        <dbReference type="EMBL" id="MFC6196707.1"/>
    </source>
</evidence>
<dbReference type="Gene3D" id="1.10.10.10">
    <property type="entry name" value="Winged helix-like DNA-binding domain superfamily/Winged helix DNA-binding domain"/>
    <property type="match status" value="1"/>
</dbReference>